<dbReference type="InterPro" id="IPR019734">
    <property type="entry name" value="TPR_rpt"/>
</dbReference>
<dbReference type="InterPro" id="IPR050767">
    <property type="entry name" value="Sel1_AlgK"/>
</dbReference>
<dbReference type="SMART" id="SM00671">
    <property type="entry name" value="SEL1"/>
    <property type="match status" value="4"/>
</dbReference>
<feature type="repeat" description="TPR" evidence="1">
    <location>
        <begin position="482"/>
        <end position="515"/>
    </location>
</feature>
<dbReference type="Gene3D" id="1.25.40.10">
    <property type="entry name" value="Tetratricopeptide repeat domain"/>
    <property type="match status" value="1"/>
</dbReference>
<dbReference type="RefSeq" id="WP_195903316.1">
    <property type="nucleotide sequence ID" value="NZ_JADOGI010000434.1"/>
</dbReference>
<dbReference type="InterPro" id="IPR011990">
    <property type="entry name" value="TPR-like_helical_dom_sf"/>
</dbReference>
<sequence length="594" mass="64742">MTTWRRVVSGLLLVLLVVIAVAAAALAKLPQPPTWAAMVIAGAAFAAGLVLDPFKKRAAEWIERPRQHRTALLAHTRMHDRAGHLLRVRECTDATALGVHPSTIVQDAVLDATRLPPYVRRDAHTELRQAFTVGGLVVIEGASTAGKSRLAFECMHAYVSDRWLIVPDGPAGLKEIIKADASIRNAVIWLDDVQHYLASGGLDGAVLDALCPLGCADVLVLATLRSEARNELTAKDLQTSTARAIEEVMRRARVIHLENALTPSEQARAEHLRTDPRIAAALDQTAGAGFTEYLAAAPAILEHWQSARHGQHPTAAAIISAAVDAHRAGHQTPIPRALLEKLYLHYLDARTRHRPKQPAFDQELDWATQPVKGASACLTPFGQDTYQPFEYLIDHKQRTSNPTEIPAIWSDLLAHATAPDVFSIGIAAYQADQHDISQKAFHRAAEAGDTRAMSNLGVLLAEAGRIEEAEQWYRRAAETGHADAMSSLGVLLAEAGRIEEAEQWYRRAAEAGDTDAMYNLGILLQRAGRIEEAEQWYRRAAEAGAIDAMYNCGVLLAEAGRIEEAEQWYRRAAETGDTDAMSSLGVLLAEAGRI</sequence>
<feature type="non-terminal residue" evidence="2">
    <location>
        <position position="594"/>
    </location>
</feature>
<dbReference type="AlphaFoldDB" id="A0A931AL08"/>
<dbReference type="PANTHER" id="PTHR11102:SF160">
    <property type="entry name" value="ERAD-ASSOCIATED E3 UBIQUITIN-PROTEIN LIGASE COMPONENT HRD3"/>
    <property type="match status" value="1"/>
</dbReference>
<keyword evidence="3" id="KW-1185">Reference proteome</keyword>
<dbReference type="SUPFAM" id="SSF81901">
    <property type="entry name" value="HCP-like"/>
    <property type="match status" value="1"/>
</dbReference>
<dbReference type="InterPro" id="IPR006597">
    <property type="entry name" value="Sel1-like"/>
</dbReference>
<protein>
    <submittedName>
        <fullName evidence="2">Sel1 repeat family protein</fullName>
    </submittedName>
</protein>
<accession>A0A931AL08</accession>
<evidence type="ECO:0000313" key="2">
    <source>
        <dbReference type="EMBL" id="MBF8194501.1"/>
    </source>
</evidence>
<reference evidence="2" key="1">
    <citation type="submission" date="2020-11" db="EMBL/GenBank/DDBJ databases">
        <title>Whole-genome analyses of Nonomuraea sp. K274.</title>
        <authorList>
            <person name="Veyisoglu A."/>
        </authorList>
    </citation>
    <scope>NUCLEOTIDE SEQUENCE</scope>
    <source>
        <strain evidence="2">K274</strain>
    </source>
</reference>
<dbReference type="SMART" id="SM00028">
    <property type="entry name" value="TPR"/>
    <property type="match status" value="3"/>
</dbReference>
<evidence type="ECO:0000256" key="1">
    <source>
        <dbReference type="PROSITE-ProRule" id="PRU00339"/>
    </source>
</evidence>
<dbReference type="PROSITE" id="PS50005">
    <property type="entry name" value="TPR"/>
    <property type="match status" value="1"/>
</dbReference>
<name>A0A931AL08_9ACTN</name>
<dbReference type="PANTHER" id="PTHR11102">
    <property type="entry name" value="SEL-1-LIKE PROTEIN"/>
    <property type="match status" value="1"/>
</dbReference>
<proteinExistence type="predicted"/>
<evidence type="ECO:0000313" key="3">
    <source>
        <dbReference type="Proteomes" id="UP000605361"/>
    </source>
</evidence>
<dbReference type="EMBL" id="JADOGI010000434">
    <property type="protein sequence ID" value="MBF8194501.1"/>
    <property type="molecule type" value="Genomic_DNA"/>
</dbReference>
<organism evidence="2 3">
    <name type="scientific">Nonomuraea cypriaca</name>
    <dbReference type="NCBI Taxonomy" id="1187855"/>
    <lineage>
        <taxon>Bacteria</taxon>
        <taxon>Bacillati</taxon>
        <taxon>Actinomycetota</taxon>
        <taxon>Actinomycetes</taxon>
        <taxon>Streptosporangiales</taxon>
        <taxon>Streptosporangiaceae</taxon>
        <taxon>Nonomuraea</taxon>
    </lineage>
</organism>
<dbReference type="Proteomes" id="UP000605361">
    <property type="component" value="Unassembled WGS sequence"/>
</dbReference>
<keyword evidence="1" id="KW-0802">TPR repeat</keyword>
<comment type="caution">
    <text evidence="2">The sequence shown here is derived from an EMBL/GenBank/DDBJ whole genome shotgun (WGS) entry which is preliminary data.</text>
</comment>
<dbReference type="Pfam" id="PF13432">
    <property type="entry name" value="TPR_16"/>
    <property type="match status" value="3"/>
</dbReference>
<gene>
    <name evidence="2" type="ORF">ITP53_54380</name>
</gene>